<sequence length="130" mass="15783">MKKLDERIRYGVFVYNKYNVIAQEVESKNTAFRRWAAMYIMEHHKHRKDLHKLLERGMEHKYFMVVVDVSVDFLISYDSGYDVEIDIAKETHLIYYRGFDTEEILYQICEELNINPDKFNTSWNVNYILE</sequence>
<dbReference type="RefSeq" id="WP_108533688.1">
    <property type="nucleotide sequence ID" value="NZ_PYHP01000069.1"/>
</dbReference>
<name>A0A2T6FXK6_9BACL</name>
<evidence type="ECO:0000313" key="2">
    <source>
        <dbReference type="Proteomes" id="UP000244184"/>
    </source>
</evidence>
<dbReference type="AlphaFoldDB" id="A0A2T6FXK6"/>
<organism evidence="1 2">
    <name type="scientific">Paenibacillus elgii</name>
    <dbReference type="NCBI Taxonomy" id="189691"/>
    <lineage>
        <taxon>Bacteria</taxon>
        <taxon>Bacillati</taxon>
        <taxon>Bacillota</taxon>
        <taxon>Bacilli</taxon>
        <taxon>Bacillales</taxon>
        <taxon>Paenibacillaceae</taxon>
        <taxon>Paenibacillus</taxon>
    </lineage>
</organism>
<proteinExistence type="predicted"/>
<accession>A0A2T6FXK6</accession>
<evidence type="ECO:0000313" key="1">
    <source>
        <dbReference type="EMBL" id="PUA36641.1"/>
    </source>
</evidence>
<reference evidence="1 2" key="1">
    <citation type="submission" date="2018-03" db="EMBL/GenBank/DDBJ databases">
        <title>Genome sequence of Paenibacillus elgii strain AC13 an antimicrobial compound producing bacteria.</title>
        <authorList>
            <person name="Kurokawa A.S."/>
            <person name="Araujo J.F."/>
            <person name="Costa R.A."/>
            <person name="Ortega D.B."/>
            <person name="Pires A.S."/>
            <person name="Pappas G.J.Jr."/>
            <person name="Franco O.L."/>
            <person name="Barreto C."/>
            <person name="Magalhaes B.S."/>
            <person name="Kruger R.H."/>
        </authorList>
    </citation>
    <scope>NUCLEOTIDE SEQUENCE [LARGE SCALE GENOMIC DNA]</scope>
    <source>
        <strain evidence="1 2">AC13</strain>
    </source>
</reference>
<gene>
    <name evidence="1" type="ORF">C8Z91_25010</name>
</gene>
<dbReference type="Proteomes" id="UP000244184">
    <property type="component" value="Unassembled WGS sequence"/>
</dbReference>
<comment type="caution">
    <text evidence="1">The sequence shown here is derived from an EMBL/GenBank/DDBJ whole genome shotgun (WGS) entry which is preliminary data.</text>
</comment>
<dbReference type="EMBL" id="PYHP01000069">
    <property type="protein sequence ID" value="PUA36641.1"/>
    <property type="molecule type" value="Genomic_DNA"/>
</dbReference>
<protein>
    <submittedName>
        <fullName evidence="1">Uncharacterized protein</fullName>
    </submittedName>
</protein>